<evidence type="ECO:0000256" key="2">
    <source>
        <dbReference type="ARBA" id="ARBA00011038"/>
    </source>
</evidence>
<dbReference type="KEGG" id="lenr:94171418"/>
<keyword evidence="7" id="KW-1185">Reference proteome</keyword>
<sequence>MSVSSTAVEQRILHRLSTSAEEAIPYERLKKELQLGSSGGEGAVRHLMEQNRVRLCRGNGDDAQIYISIVNDINENLSLVLDAVRASGSSGIDQSQLLSKVRMPKTELGKALAALTAKSLIKEHRSFTNRAKRIYTLFNIDPSSHITGGAMYCGEELDVTFVDEWRRELTRFVSTRRMVSFDQIKRHVEAVQSAGRVHGAGMASSTPGLAVNHLPSSPSQSYNLPVVFTMIDSTPQRLLGGSVTSLASGVASAGSSYAFVAKQLSDLDLRTLVHTLVLDGVLEMLIPATTEGVNTPQYQLAHGQSVMRHFTVQARRPRQRSLPTRVEGPVLQHARKEDDLALELPVHPSAAPTFSPSIDAAGVGSGLVSDIEGDGPSSSTMESLRQSSLWEPAPVSQPSAKDAVDGWSYMPAVGFPCLGCPLLAQCSASCRGVVNPKSCTYLKDWLS</sequence>
<dbReference type="InterPro" id="IPR036390">
    <property type="entry name" value="WH_DNA-bd_sf"/>
</dbReference>
<dbReference type="SUPFAM" id="SSF46785">
    <property type="entry name" value="Winged helix' DNA-binding domain"/>
    <property type="match status" value="1"/>
</dbReference>
<evidence type="ECO:0008006" key="8">
    <source>
        <dbReference type="Google" id="ProtNLM"/>
    </source>
</evidence>
<dbReference type="Pfam" id="PF05158">
    <property type="entry name" value="RNA_pol_Rpc34"/>
    <property type="match status" value="1"/>
</dbReference>
<evidence type="ECO:0000256" key="5">
    <source>
        <dbReference type="ARBA" id="ARBA00023242"/>
    </source>
</evidence>
<dbReference type="FunFam" id="1.10.10.10:FF:000734">
    <property type="entry name" value="RNA polymerase Rpc34 subunit, putative"/>
    <property type="match status" value="1"/>
</dbReference>
<dbReference type="AlphaFoldDB" id="A0A836HAH5"/>
<proteinExistence type="inferred from homology"/>
<dbReference type="GeneID" id="94171418"/>
<evidence type="ECO:0000256" key="1">
    <source>
        <dbReference type="ARBA" id="ARBA00004123"/>
    </source>
</evidence>
<evidence type="ECO:0000256" key="4">
    <source>
        <dbReference type="ARBA" id="ARBA00023163"/>
    </source>
</evidence>
<organism evidence="6 7">
    <name type="scientific">Leishmania enriettii</name>
    <dbReference type="NCBI Taxonomy" id="5663"/>
    <lineage>
        <taxon>Eukaryota</taxon>
        <taxon>Discoba</taxon>
        <taxon>Euglenozoa</taxon>
        <taxon>Kinetoplastea</taxon>
        <taxon>Metakinetoplastina</taxon>
        <taxon>Trypanosomatida</taxon>
        <taxon>Trypanosomatidae</taxon>
        <taxon>Leishmaniinae</taxon>
        <taxon>Leishmania</taxon>
    </lineage>
</organism>
<gene>
    <name evidence="6" type="ORF">CUR178_04197</name>
</gene>
<dbReference type="InterPro" id="IPR016049">
    <property type="entry name" value="RNA_pol_Rpc34-like"/>
</dbReference>
<dbReference type="Proteomes" id="UP000674179">
    <property type="component" value="Chromosome 29"/>
</dbReference>
<dbReference type="InterPro" id="IPR036388">
    <property type="entry name" value="WH-like_DNA-bd_sf"/>
</dbReference>
<keyword evidence="3" id="KW-0240">DNA-directed RNA polymerase</keyword>
<dbReference type="RefSeq" id="XP_067691279.1">
    <property type="nucleotide sequence ID" value="XM_067835908.1"/>
</dbReference>
<dbReference type="Gene3D" id="1.10.10.10">
    <property type="entry name" value="Winged helix-like DNA-binding domain superfamily/Winged helix DNA-binding domain"/>
    <property type="match status" value="1"/>
</dbReference>
<dbReference type="EMBL" id="JAFHKP010000029">
    <property type="protein sequence ID" value="KAG5474086.1"/>
    <property type="molecule type" value="Genomic_DNA"/>
</dbReference>
<comment type="similarity">
    <text evidence="2">Belongs to the eukaryotic RPC34/RPC39 RNA polymerase subunit family.</text>
</comment>
<dbReference type="GO" id="GO:0005666">
    <property type="term" value="C:RNA polymerase III complex"/>
    <property type="evidence" value="ECO:0007669"/>
    <property type="project" value="InterPro"/>
</dbReference>
<dbReference type="GO" id="GO:0006383">
    <property type="term" value="P:transcription by RNA polymerase III"/>
    <property type="evidence" value="ECO:0007669"/>
    <property type="project" value="InterPro"/>
</dbReference>
<comment type="caution">
    <text evidence="6">The sequence shown here is derived from an EMBL/GenBank/DDBJ whole genome shotgun (WGS) entry which is preliminary data.</text>
</comment>
<reference evidence="6 7" key="1">
    <citation type="submission" date="2021-02" db="EMBL/GenBank/DDBJ databases">
        <title>Leishmania (Mundinia) enrietti genome sequencing and assembly.</title>
        <authorList>
            <person name="Almutairi H."/>
            <person name="Gatherer D."/>
        </authorList>
    </citation>
    <scope>NUCLEOTIDE SEQUENCE [LARGE SCALE GENOMIC DNA]</scope>
    <source>
        <strain evidence="6">CUR178</strain>
    </source>
</reference>
<dbReference type="InterPro" id="IPR007832">
    <property type="entry name" value="RNA_pol_Rpc34"/>
</dbReference>
<evidence type="ECO:0000256" key="3">
    <source>
        <dbReference type="ARBA" id="ARBA00022478"/>
    </source>
</evidence>
<dbReference type="PANTHER" id="PTHR12780">
    <property type="entry name" value="RNA POLYMERASE III DNA DIRECTED , 39KD SUBUNIT-RELATED"/>
    <property type="match status" value="1"/>
</dbReference>
<evidence type="ECO:0000313" key="6">
    <source>
        <dbReference type="EMBL" id="KAG5474086.1"/>
    </source>
</evidence>
<name>A0A836HAH5_LEIEN</name>
<protein>
    <recommendedName>
        <fullName evidence="8">RNA polymerase Rpc34 subunit</fullName>
    </recommendedName>
</protein>
<keyword evidence="4" id="KW-0804">Transcription</keyword>
<dbReference type="OrthoDB" id="613763at2759"/>
<keyword evidence="5" id="KW-0539">Nucleus</keyword>
<comment type="subcellular location">
    <subcellularLocation>
        <location evidence="1">Nucleus</location>
    </subcellularLocation>
</comment>
<accession>A0A836HAH5</accession>
<evidence type="ECO:0000313" key="7">
    <source>
        <dbReference type="Proteomes" id="UP000674179"/>
    </source>
</evidence>